<evidence type="ECO:0000313" key="3">
    <source>
        <dbReference type="Proteomes" id="UP000291343"/>
    </source>
</evidence>
<dbReference type="SUPFAM" id="SSF111469">
    <property type="entry name" value="Geminin coiled-coil domain"/>
    <property type="match status" value="1"/>
</dbReference>
<evidence type="ECO:0000256" key="1">
    <source>
        <dbReference type="SAM" id="MobiDB-lite"/>
    </source>
</evidence>
<dbReference type="Gene3D" id="1.20.5.1180">
    <property type="entry name" value="Geminin coiled-coil domain"/>
    <property type="match status" value="1"/>
</dbReference>
<evidence type="ECO:0000313" key="2">
    <source>
        <dbReference type="EMBL" id="RZF34355.1"/>
    </source>
</evidence>
<dbReference type="GO" id="GO:0006275">
    <property type="term" value="P:regulation of DNA replication"/>
    <property type="evidence" value="ECO:0007669"/>
    <property type="project" value="InterPro"/>
</dbReference>
<keyword evidence="3" id="KW-1185">Reference proteome</keyword>
<dbReference type="Pfam" id="PF07412">
    <property type="entry name" value="Geminin"/>
    <property type="match status" value="1"/>
</dbReference>
<dbReference type="AlphaFoldDB" id="A0A482WLD0"/>
<evidence type="ECO:0008006" key="4">
    <source>
        <dbReference type="Google" id="ProtNLM"/>
    </source>
</evidence>
<protein>
    <recommendedName>
        <fullName evidence="4">Geminin</fullName>
    </recommendedName>
</protein>
<accession>A0A482WLD0</accession>
<dbReference type="Proteomes" id="UP000291343">
    <property type="component" value="Unassembled WGS sequence"/>
</dbReference>
<sequence>MKTDVTKKAAVIDQPDKQIDNQQESGMRRRTLHTLQEAAGDKENLVGGGKMPVNGKDETKVIKRAPSPAVKLGLIENKKQGKPSSTQQQKKVITVEDLTSQAGPSEHYWETLAERRRVACEKLLEENRMLSERVALLEEENQQCKVLLEESKAVIDTLNEILKETNSTNLDSSLEDDEPSIIHADERPTD</sequence>
<dbReference type="OrthoDB" id="10043826at2759"/>
<reference evidence="2 3" key="1">
    <citation type="journal article" date="2017" name="Gigascience">
        <title>Genome sequence of the small brown planthopper, Laodelphax striatellus.</title>
        <authorList>
            <person name="Zhu J."/>
            <person name="Jiang F."/>
            <person name="Wang X."/>
            <person name="Yang P."/>
            <person name="Bao Y."/>
            <person name="Zhao W."/>
            <person name="Wang W."/>
            <person name="Lu H."/>
            <person name="Wang Q."/>
            <person name="Cui N."/>
            <person name="Li J."/>
            <person name="Chen X."/>
            <person name="Luo L."/>
            <person name="Yu J."/>
            <person name="Kang L."/>
            <person name="Cui F."/>
        </authorList>
    </citation>
    <scope>NUCLEOTIDE SEQUENCE [LARGE SCALE GENOMIC DNA]</scope>
    <source>
        <strain evidence="2">Lst14</strain>
    </source>
</reference>
<dbReference type="STRING" id="195883.A0A482WLD0"/>
<name>A0A482WLD0_LAOST</name>
<organism evidence="2 3">
    <name type="scientific">Laodelphax striatellus</name>
    <name type="common">Small brown planthopper</name>
    <name type="synonym">Delphax striatella</name>
    <dbReference type="NCBI Taxonomy" id="195883"/>
    <lineage>
        <taxon>Eukaryota</taxon>
        <taxon>Metazoa</taxon>
        <taxon>Ecdysozoa</taxon>
        <taxon>Arthropoda</taxon>
        <taxon>Hexapoda</taxon>
        <taxon>Insecta</taxon>
        <taxon>Pterygota</taxon>
        <taxon>Neoptera</taxon>
        <taxon>Paraneoptera</taxon>
        <taxon>Hemiptera</taxon>
        <taxon>Auchenorrhyncha</taxon>
        <taxon>Fulgoroidea</taxon>
        <taxon>Delphacidae</taxon>
        <taxon>Criomorphinae</taxon>
        <taxon>Laodelphax</taxon>
    </lineage>
</organism>
<dbReference type="EMBL" id="QKKF02031779">
    <property type="protein sequence ID" value="RZF34355.1"/>
    <property type="molecule type" value="Genomic_DNA"/>
</dbReference>
<proteinExistence type="predicted"/>
<feature type="region of interest" description="Disordered" evidence="1">
    <location>
        <begin position="1"/>
        <end position="27"/>
    </location>
</feature>
<dbReference type="FunCoup" id="A0A482WLD0">
    <property type="interactions" value="649"/>
</dbReference>
<dbReference type="InterPro" id="IPR022786">
    <property type="entry name" value="Geminin/Multicilin"/>
</dbReference>
<dbReference type="InParanoid" id="A0A482WLD0"/>
<dbReference type="SMR" id="A0A482WLD0"/>
<gene>
    <name evidence="2" type="ORF">LSTR_LSTR008894</name>
</gene>
<comment type="caution">
    <text evidence="2">The sequence shown here is derived from an EMBL/GenBank/DDBJ whole genome shotgun (WGS) entry which is preliminary data.</text>
</comment>
<feature type="region of interest" description="Disordered" evidence="1">
    <location>
        <begin position="165"/>
        <end position="190"/>
    </location>
</feature>